<proteinExistence type="predicted"/>
<evidence type="ECO:0000313" key="1">
    <source>
        <dbReference type="EMBL" id="EDL95616.1"/>
    </source>
</evidence>
<dbReference type="Proteomes" id="UP000234681">
    <property type="component" value="Chromosome 8"/>
</dbReference>
<sequence length="17" mass="1837">MALDLGLPLHQSLGEQD</sequence>
<name>A6J4U3_RAT</name>
<evidence type="ECO:0000313" key="2">
    <source>
        <dbReference type="Proteomes" id="UP000234681"/>
    </source>
</evidence>
<reference evidence="2" key="1">
    <citation type="submission" date="2005-09" db="EMBL/GenBank/DDBJ databases">
        <authorList>
            <person name="Mural R.J."/>
            <person name="Li P.W."/>
            <person name="Adams M.D."/>
            <person name="Amanatides P.G."/>
            <person name="Baden-Tillson H."/>
            <person name="Barnstead M."/>
            <person name="Chin S.H."/>
            <person name="Dew I."/>
            <person name="Evans C.A."/>
            <person name="Ferriera S."/>
            <person name="Flanigan M."/>
            <person name="Fosler C."/>
            <person name="Glodek A."/>
            <person name="Gu Z."/>
            <person name="Holt R.A."/>
            <person name="Jennings D."/>
            <person name="Kraft C.L."/>
            <person name="Lu F."/>
            <person name="Nguyen T."/>
            <person name="Nusskern D.R."/>
            <person name="Pfannkoch C.M."/>
            <person name="Sitter C."/>
            <person name="Sutton G.G."/>
            <person name="Venter J.C."/>
            <person name="Wang Z."/>
            <person name="Woodage T."/>
            <person name="Zheng X.H."/>
            <person name="Zhong F."/>
        </authorList>
    </citation>
    <scope>NUCLEOTIDE SEQUENCE [LARGE SCALE GENOMIC DNA]</scope>
    <source>
        <strain>BN</strain>
        <strain evidence="2">Sprague-Dawley</strain>
    </source>
</reference>
<gene>
    <name evidence="1" type="ORF">rCG_57998</name>
</gene>
<accession>A6J4U3</accession>
<protein>
    <submittedName>
        <fullName evidence="1">RCG57998</fullName>
    </submittedName>
</protein>
<dbReference type="AlphaFoldDB" id="A6J4U3"/>
<dbReference type="EMBL" id="CH473975">
    <property type="protein sequence ID" value="EDL95616.1"/>
    <property type="molecule type" value="Genomic_DNA"/>
</dbReference>
<organism evidence="1 2">
    <name type="scientific">Rattus norvegicus</name>
    <name type="common">Rat</name>
    <dbReference type="NCBI Taxonomy" id="10116"/>
    <lineage>
        <taxon>Eukaryota</taxon>
        <taxon>Metazoa</taxon>
        <taxon>Chordata</taxon>
        <taxon>Craniata</taxon>
        <taxon>Vertebrata</taxon>
        <taxon>Euteleostomi</taxon>
        <taxon>Mammalia</taxon>
        <taxon>Eutheria</taxon>
        <taxon>Euarchontoglires</taxon>
        <taxon>Glires</taxon>
        <taxon>Rodentia</taxon>
        <taxon>Myomorpha</taxon>
        <taxon>Muroidea</taxon>
        <taxon>Muridae</taxon>
        <taxon>Murinae</taxon>
        <taxon>Rattus</taxon>
    </lineage>
</organism>